<keyword evidence="2" id="KW-0732">Signal</keyword>
<sequence>MFLVIFFSIFFQIVARPSKESGFLTFDDAPGQKFTSEEVETIMEFAQRRIAEQLALAATGQNDPSLMESLVRLKEEIVMDKQVPKSIPPVRHLDAVIAKPQNPQFSPDHIHLRRPNYGASQENSRQNGNSRPSHGAYDSGKTPSKPQRQSLSKANSNDPVVSYVRIEPTANRNVQKPPSLSGPIPPMTEAATDLWKGTNLDAKHDFQPKISVQNEGAEQERIPTIYAHKLNYPKPQPPNSDNSYLDIQWKPTTRPAKNPTFVNVPYEINYCDTNEFSEDVLATYGLERIDGFVYNATCNQRFFACAIGKTFSRKCQSDELIFDPKAVSCNYKNLVTSCHLDLTTTTMNPEFEDIPESDFRPLPLAHEKLNVAPIV</sequence>
<dbReference type="InterPro" id="IPR036508">
    <property type="entry name" value="Chitin-bd_dom_sf"/>
</dbReference>
<dbReference type="Gene3D" id="3.20.20.80">
    <property type="entry name" value="Glycosidases"/>
    <property type="match status" value="1"/>
</dbReference>
<feature type="signal peptide" evidence="2">
    <location>
        <begin position="1"/>
        <end position="15"/>
    </location>
</feature>
<keyword evidence="4" id="KW-1185">Reference proteome</keyword>
<evidence type="ECO:0000313" key="5">
    <source>
        <dbReference type="WBParaSite" id="ACRNAN_scaffold4055.g27744.t1"/>
    </source>
</evidence>
<protein>
    <submittedName>
        <fullName evidence="5">Chitin-binding type-2 domain-containing protein</fullName>
    </submittedName>
</protein>
<dbReference type="AlphaFoldDB" id="A0A914DV59"/>
<dbReference type="Pfam" id="PF01607">
    <property type="entry name" value="CBM_14"/>
    <property type="match status" value="1"/>
</dbReference>
<feature type="compositionally biased region" description="Polar residues" evidence="1">
    <location>
        <begin position="118"/>
        <end position="132"/>
    </location>
</feature>
<feature type="domain" description="Chitin-binding type-2" evidence="3">
    <location>
        <begin position="269"/>
        <end position="340"/>
    </location>
</feature>
<dbReference type="GO" id="GO:0005576">
    <property type="term" value="C:extracellular region"/>
    <property type="evidence" value="ECO:0007669"/>
    <property type="project" value="InterPro"/>
</dbReference>
<dbReference type="GO" id="GO:0008061">
    <property type="term" value="F:chitin binding"/>
    <property type="evidence" value="ECO:0007669"/>
    <property type="project" value="InterPro"/>
</dbReference>
<dbReference type="SUPFAM" id="SSF57625">
    <property type="entry name" value="Invertebrate chitin-binding proteins"/>
    <property type="match status" value="1"/>
</dbReference>
<dbReference type="WBParaSite" id="ACRNAN_scaffold4055.g27744.t1">
    <property type="protein sequence ID" value="ACRNAN_scaffold4055.g27744.t1"/>
    <property type="gene ID" value="ACRNAN_scaffold4055.g27744"/>
</dbReference>
<dbReference type="SMART" id="SM00494">
    <property type="entry name" value="ChtBD2"/>
    <property type="match status" value="1"/>
</dbReference>
<evidence type="ECO:0000259" key="3">
    <source>
        <dbReference type="SMART" id="SM00494"/>
    </source>
</evidence>
<evidence type="ECO:0000256" key="1">
    <source>
        <dbReference type="SAM" id="MobiDB-lite"/>
    </source>
</evidence>
<proteinExistence type="predicted"/>
<name>A0A914DV59_9BILA</name>
<accession>A0A914DV59</accession>
<organism evidence="4 5">
    <name type="scientific">Acrobeloides nanus</name>
    <dbReference type="NCBI Taxonomy" id="290746"/>
    <lineage>
        <taxon>Eukaryota</taxon>
        <taxon>Metazoa</taxon>
        <taxon>Ecdysozoa</taxon>
        <taxon>Nematoda</taxon>
        <taxon>Chromadorea</taxon>
        <taxon>Rhabditida</taxon>
        <taxon>Tylenchina</taxon>
        <taxon>Cephalobomorpha</taxon>
        <taxon>Cephaloboidea</taxon>
        <taxon>Cephalobidae</taxon>
        <taxon>Acrobeloides</taxon>
    </lineage>
</organism>
<reference evidence="5" key="1">
    <citation type="submission" date="2022-11" db="UniProtKB">
        <authorList>
            <consortium name="WormBaseParasite"/>
        </authorList>
    </citation>
    <scope>IDENTIFICATION</scope>
</reference>
<feature type="region of interest" description="Disordered" evidence="1">
    <location>
        <begin position="101"/>
        <end position="160"/>
    </location>
</feature>
<feature type="chain" id="PRO_5038123943" evidence="2">
    <location>
        <begin position="16"/>
        <end position="375"/>
    </location>
</feature>
<evidence type="ECO:0000256" key="2">
    <source>
        <dbReference type="SAM" id="SignalP"/>
    </source>
</evidence>
<evidence type="ECO:0000313" key="4">
    <source>
        <dbReference type="Proteomes" id="UP000887540"/>
    </source>
</evidence>
<dbReference type="Proteomes" id="UP000887540">
    <property type="component" value="Unplaced"/>
</dbReference>
<feature type="compositionally biased region" description="Polar residues" evidence="1">
    <location>
        <begin position="141"/>
        <end position="159"/>
    </location>
</feature>
<dbReference type="InterPro" id="IPR002557">
    <property type="entry name" value="Chitin-bd_dom"/>
</dbReference>